<organism evidence="2 3">
    <name type="scientific">Microbotryum intermedium</name>
    <dbReference type="NCBI Taxonomy" id="269621"/>
    <lineage>
        <taxon>Eukaryota</taxon>
        <taxon>Fungi</taxon>
        <taxon>Dikarya</taxon>
        <taxon>Basidiomycota</taxon>
        <taxon>Pucciniomycotina</taxon>
        <taxon>Microbotryomycetes</taxon>
        <taxon>Microbotryales</taxon>
        <taxon>Microbotryaceae</taxon>
        <taxon>Microbotryum</taxon>
    </lineage>
</organism>
<accession>A0A238F9C8</accession>
<keyword evidence="3" id="KW-1185">Reference proteome</keyword>
<evidence type="ECO:0000313" key="2">
    <source>
        <dbReference type="EMBL" id="SCV69359.1"/>
    </source>
</evidence>
<dbReference type="Proteomes" id="UP000198372">
    <property type="component" value="Unassembled WGS sequence"/>
</dbReference>
<dbReference type="AlphaFoldDB" id="A0A238F9C8"/>
<sequence length="422" mass="45729">MAFSSTIATAAPPGLKIPCWISTTTNEPAVPVTEAVTVDPGSSSGYDPMTSCDGPEMLDSPSTSSFYYNPTSHDAPMRSSSPLSTAVSYATQSAARRRTRPAPSSASNWASSSAKSTAGAHGQRVYKSRSSARRPTSPMTPNAPASNPNSSSSSSLRLVHANSRPMAVAAARPSSISNKYPRDLSLGRPENPFAPGAYALGAMRNGEWEEWTDEEDREMAMEQRRDAWQRKRVLELQAVELLRAVEEEFEDGEDDFDRDLEQQPPEDLLDLYNASLIDMSRSIPRLPSLASDPGLSTEEEEGNQMSNDDLEMHESPEDALSPTPPFLDPSRALQLFSEILSTSSCPKCQRSEPGTIQGHNQQGARCIHCDWSVSISALEASSLEFAAHTPSSSQPQHVPIFAWDVHTETLVLCSGCDESFAA</sequence>
<feature type="compositionally biased region" description="Low complexity" evidence="1">
    <location>
        <begin position="101"/>
        <end position="118"/>
    </location>
</feature>
<name>A0A238F9C8_9BASI</name>
<protein>
    <submittedName>
        <fullName evidence="2">BQ2448_2379 protein</fullName>
    </submittedName>
</protein>
<evidence type="ECO:0000256" key="1">
    <source>
        <dbReference type="SAM" id="MobiDB-lite"/>
    </source>
</evidence>
<reference evidence="3" key="1">
    <citation type="submission" date="2016-09" db="EMBL/GenBank/DDBJ databases">
        <authorList>
            <person name="Jeantristanb JTB J.-T."/>
            <person name="Ricardo R."/>
        </authorList>
    </citation>
    <scope>NUCLEOTIDE SEQUENCE [LARGE SCALE GENOMIC DNA]</scope>
</reference>
<feature type="region of interest" description="Disordered" evidence="1">
    <location>
        <begin position="285"/>
        <end position="321"/>
    </location>
</feature>
<feature type="region of interest" description="Disordered" evidence="1">
    <location>
        <begin position="36"/>
        <end position="198"/>
    </location>
</feature>
<dbReference type="EMBL" id="FMSP01000004">
    <property type="protein sequence ID" value="SCV69359.1"/>
    <property type="molecule type" value="Genomic_DNA"/>
</dbReference>
<proteinExistence type="predicted"/>
<feature type="compositionally biased region" description="Low complexity" evidence="1">
    <location>
        <begin position="142"/>
        <end position="155"/>
    </location>
</feature>
<dbReference type="OrthoDB" id="2537205at2759"/>
<evidence type="ECO:0000313" key="3">
    <source>
        <dbReference type="Proteomes" id="UP000198372"/>
    </source>
</evidence>
<feature type="compositionally biased region" description="Polar residues" evidence="1">
    <location>
        <begin position="60"/>
        <end position="92"/>
    </location>
</feature>
<gene>
    <name evidence="2" type="ORF">BQ2448_2379</name>
</gene>